<sequence length="50" mass="5393">MTDPILIWLIFEPCDHAFKTIVRGFLVTLVGGDEGEAIGEPFSILCDGVG</sequence>
<accession>A0A8I1Y1H6</accession>
<protein>
    <submittedName>
        <fullName evidence="1">Uncharacterized protein</fullName>
    </submittedName>
</protein>
<gene>
    <name evidence="1" type="ORF">JOH49_000077</name>
</gene>
<organism evidence="1 2">
    <name type="scientific">Bradyrhizobium elkanii</name>
    <dbReference type="NCBI Taxonomy" id="29448"/>
    <lineage>
        <taxon>Bacteria</taxon>
        <taxon>Pseudomonadati</taxon>
        <taxon>Pseudomonadota</taxon>
        <taxon>Alphaproteobacteria</taxon>
        <taxon>Hyphomicrobiales</taxon>
        <taxon>Nitrobacteraceae</taxon>
        <taxon>Bradyrhizobium</taxon>
    </lineage>
</organism>
<dbReference type="RefSeq" id="WP_157791017.1">
    <property type="nucleotide sequence ID" value="NZ_JAFICZ010000001.1"/>
</dbReference>
<evidence type="ECO:0000313" key="2">
    <source>
        <dbReference type="Proteomes" id="UP000673383"/>
    </source>
</evidence>
<evidence type="ECO:0000313" key="1">
    <source>
        <dbReference type="EMBL" id="MBP1290324.1"/>
    </source>
</evidence>
<dbReference type="EMBL" id="JAFICZ010000001">
    <property type="protein sequence ID" value="MBP1290324.1"/>
    <property type="molecule type" value="Genomic_DNA"/>
</dbReference>
<comment type="caution">
    <text evidence="1">The sequence shown here is derived from an EMBL/GenBank/DDBJ whole genome shotgun (WGS) entry which is preliminary data.</text>
</comment>
<reference evidence="1" key="1">
    <citation type="submission" date="2021-02" db="EMBL/GenBank/DDBJ databases">
        <title>Genomic Encyclopedia of Type Strains, Phase IV (KMG-V): Genome sequencing to study the core and pangenomes of soil and plant-associated prokaryotes.</title>
        <authorList>
            <person name="Whitman W."/>
        </authorList>
    </citation>
    <scope>NUCLEOTIDE SEQUENCE</scope>
    <source>
        <strain evidence="1">USDA 406</strain>
    </source>
</reference>
<dbReference type="Proteomes" id="UP000673383">
    <property type="component" value="Unassembled WGS sequence"/>
</dbReference>
<name>A0A8I1Y1H6_BRAEL</name>
<proteinExistence type="predicted"/>
<dbReference type="AlphaFoldDB" id="A0A8I1Y1H6"/>